<dbReference type="RefSeq" id="WP_091551078.1">
    <property type="nucleotide sequence ID" value="NZ_FNPH01000001.1"/>
</dbReference>
<evidence type="ECO:0000313" key="3">
    <source>
        <dbReference type="Proteomes" id="UP000242415"/>
    </source>
</evidence>
<dbReference type="EMBL" id="FNPH01000001">
    <property type="protein sequence ID" value="SDY08874.1"/>
    <property type="molecule type" value="Genomic_DNA"/>
</dbReference>
<name>A0A1H3H269_9ACTN</name>
<dbReference type="AlphaFoldDB" id="A0A1H3H269"/>
<keyword evidence="3" id="KW-1185">Reference proteome</keyword>
<reference evidence="3" key="1">
    <citation type="submission" date="2016-10" db="EMBL/GenBank/DDBJ databases">
        <authorList>
            <person name="Varghese N."/>
            <person name="Submissions S."/>
        </authorList>
    </citation>
    <scope>NUCLEOTIDE SEQUENCE [LARGE SCALE GENOMIC DNA]</scope>
    <source>
        <strain evidence="3">DSM 45245</strain>
    </source>
</reference>
<accession>A0A1H3H269</accession>
<dbReference type="Proteomes" id="UP000242415">
    <property type="component" value="Unassembled WGS sequence"/>
</dbReference>
<evidence type="ECO:0000313" key="2">
    <source>
        <dbReference type="EMBL" id="SDY08874.1"/>
    </source>
</evidence>
<proteinExistence type="predicted"/>
<feature type="region of interest" description="Disordered" evidence="1">
    <location>
        <begin position="1"/>
        <end position="32"/>
    </location>
</feature>
<protein>
    <submittedName>
        <fullName evidence="2">Uncharacterized protein</fullName>
    </submittedName>
</protein>
<feature type="region of interest" description="Disordered" evidence="1">
    <location>
        <begin position="54"/>
        <end position="78"/>
    </location>
</feature>
<feature type="compositionally biased region" description="Basic and acidic residues" evidence="1">
    <location>
        <begin position="1"/>
        <end position="13"/>
    </location>
</feature>
<feature type="compositionally biased region" description="Basic and acidic residues" evidence="1">
    <location>
        <begin position="67"/>
        <end position="78"/>
    </location>
</feature>
<sequence>MANDKEPPDDLHTATRAHLVGTPSTEAAGGRLDYAGTVEPDDLDEVGFDESIELVDAPVRQVPESVSRAEKRHNQPRH</sequence>
<dbReference type="STRING" id="405436.SAMN05444365_101626"/>
<gene>
    <name evidence="2" type="ORF">SAMN05444365_101626</name>
</gene>
<evidence type="ECO:0000256" key="1">
    <source>
        <dbReference type="SAM" id="MobiDB-lite"/>
    </source>
</evidence>
<organism evidence="2 3">
    <name type="scientific">Micromonospora pattaloongensis</name>
    <dbReference type="NCBI Taxonomy" id="405436"/>
    <lineage>
        <taxon>Bacteria</taxon>
        <taxon>Bacillati</taxon>
        <taxon>Actinomycetota</taxon>
        <taxon>Actinomycetes</taxon>
        <taxon>Micromonosporales</taxon>
        <taxon>Micromonosporaceae</taxon>
        <taxon>Micromonospora</taxon>
    </lineage>
</organism>